<dbReference type="EMBL" id="CP076607">
    <property type="protein sequence ID" value="QWU18047.1"/>
    <property type="molecule type" value="Genomic_DNA"/>
</dbReference>
<dbReference type="InterPro" id="IPR015424">
    <property type="entry name" value="PyrdxlP-dep_Trfase"/>
</dbReference>
<dbReference type="Gene3D" id="3.40.640.10">
    <property type="entry name" value="Type I PLP-dependent aspartate aminotransferase-like (Major domain)"/>
    <property type="match status" value="1"/>
</dbReference>
<keyword evidence="7" id="KW-0808">Transferase</keyword>
<dbReference type="OrthoDB" id="9802872at2"/>
<keyword evidence="7" id="KW-0032">Aminotransferase</keyword>
<evidence type="ECO:0000256" key="1">
    <source>
        <dbReference type="ARBA" id="ARBA00001933"/>
    </source>
</evidence>
<dbReference type="AlphaFoldDB" id="A0A1H8TUV6"/>
<dbReference type="SUPFAM" id="SSF53383">
    <property type="entry name" value="PLP-dependent transferases"/>
    <property type="match status" value="1"/>
</dbReference>
<evidence type="ECO:0000313" key="9">
    <source>
        <dbReference type="Proteomes" id="UP000198809"/>
    </source>
</evidence>
<reference evidence="7 10" key="2">
    <citation type="submission" date="2021-06" db="EMBL/GenBank/DDBJ databases">
        <title>Whole genome sequence of Paenibacillus sophorae DSM23020 for comparative genomics.</title>
        <authorList>
            <person name="Kim M.-J."/>
            <person name="Lee G."/>
            <person name="Shin J.-H."/>
        </authorList>
    </citation>
    <scope>NUCLEOTIDE SEQUENCE [LARGE SCALE GENOMIC DNA]</scope>
    <source>
        <strain evidence="7 10">DSM 23020</strain>
    </source>
</reference>
<dbReference type="InterPro" id="IPR004839">
    <property type="entry name" value="Aminotransferase_I/II_large"/>
</dbReference>
<dbReference type="InterPro" id="IPR051798">
    <property type="entry name" value="Class-II_PLP-Dep_Aminotrans"/>
</dbReference>
<gene>
    <name evidence="7" type="ORF">KP014_13485</name>
    <name evidence="8" type="ORF">SAMN04487895_11553</name>
</gene>
<dbReference type="Gene3D" id="3.90.1150.10">
    <property type="entry name" value="Aspartate Aminotransferase, domain 1"/>
    <property type="match status" value="1"/>
</dbReference>
<dbReference type="GO" id="GO:0047804">
    <property type="term" value="F:cysteine-S-conjugate beta-lyase activity"/>
    <property type="evidence" value="ECO:0007669"/>
    <property type="project" value="UniProtKB-EC"/>
</dbReference>
<evidence type="ECO:0000256" key="4">
    <source>
        <dbReference type="ARBA" id="ARBA00023239"/>
    </source>
</evidence>
<evidence type="ECO:0000313" key="10">
    <source>
        <dbReference type="Proteomes" id="UP000683429"/>
    </source>
</evidence>
<name>A0A1H8TUV6_9BACL</name>
<evidence type="ECO:0000256" key="3">
    <source>
        <dbReference type="ARBA" id="ARBA00022898"/>
    </source>
</evidence>
<evidence type="ECO:0000256" key="5">
    <source>
        <dbReference type="ARBA" id="ARBA00037974"/>
    </source>
</evidence>
<dbReference type="EC" id="4.4.1.13" evidence="2"/>
<feature type="domain" description="Aminotransferase class I/classII large" evidence="6">
    <location>
        <begin position="53"/>
        <end position="406"/>
    </location>
</feature>
<comment type="similarity">
    <text evidence="5">Belongs to the class-II pyridoxal-phosphate-dependent aminotransferase family. MalY/PatB cystathionine beta-lyase subfamily.</text>
</comment>
<dbReference type="InterPro" id="IPR015422">
    <property type="entry name" value="PyrdxlP-dep_Trfase_small"/>
</dbReference>
<evidence type="ECO:0000313" key="7">
    <source>
        <dbReference type="EMBL" id="QWU18047.1"/>
    </source>
</evidence>
<dbReference type="EMBL" id="FODH01000015">
    <property type="protein sequence ID" value="SEO94772.1"/>
    <property type="molecule type" value="Genomic_DNA"/>
</dbReference>
<accession>A0A1H8TUV6</accession>
<dbReference type="InterPro" id="IPR027619">
    <property type="entry name" value="C-S_lyase_PatB-like"/>
</dbReference>
<dbReference type="PANTHER" id="PTHR43525:SF1">
    <property type="entry name" value="PROTEIN MALY"/>
    <property type="match status" value="1"/>
</dbReference>
<dbReference type="NCBIfam" id="TIGR04350">
    <property type="entry name" value="C_S_lyase_PatB"/>
    <property type="match status" value="1"/>
</dbReference>
<dbReference type="PANTHER" id="PTHR43525">
    <property type="entry name" value="PROTEIN MALY"/>
    <property type="match status" value="1"/>
</dbReference>
<dbReference type="GO" id="GO:0030170">
    <property type="term" value="F:pyridoxal phosphate binding"/>
    <property type="evidence" value="ECO:0007669"/>
    <property type="project" value="InterPro"/>
</dbReference>
<dbReference type="Proteomes" id="UP000198809">
    <property type="component" value="Unassembled WGS sequence"/>
</dbReference>
<dbReference type="InterPro" id="IPR015421">
    <property type="entry name" value="PyrdxlP-dep_Trfase_major"/>
</dbReference>
<keyword evidence="10" id="KW-1185">Reference proteome</keyword>
<evidence type="ECO:0000256" key="2">
    <source>
        <dbReference type="ARBA" id="ARBA00012224"/>
    </source>
</evidence>
<dbReference type="CDD" id="cd00609">
    <property type="entry name" value="AAT_like"/>
    <property type="match status" value="1"/>
</dbReference>
<dbReference type="GO" id="GO:0008483">
    <property type="term" value="F:transaminase activity"/>
    <property type="evidence" value="ECO:0007669"/>
    <property type="project" value="UniProtKB-KW"/>
</dbReference>
<comment type="cofactor">
    <cofactor evidence="1">
        <name>pyridoxal 5'-phosphate</name>
        <dbReference type="ChEBI" id="CHEBI:597326"/>
    </cofactor>
</comment>
<dbReference type="STRING" id="1333845.SAMN04487895_11553"/>
<proteinExistence type="inferred from homology"/>
<dbReference type="Proteomes" id="UP000683429">
    <property type="component" value="Chromosome"/>
</dbReference>
<keyword evidence="3" id="KW-0663">Pyridoxal phosphate</keyword>
<reference evidence="8 9" key="1">
    <citation type="submission" date="2016-10" db="EMBL/GenBank/DDBJ databases">
        <authorList>
            <person name="de Groot N.N."/>
        </authorList>
    </citation>
    <scope>NUCLEOTIDE SEQUENCE [LARGE SCALE GENOMIC DNA]</scope>
    <source>
        <strain evidence="8 9">CGMCC 1.10238</strain>
    </source>
</reference>
<evidence type="ECO:0000259" key="6">
    <source>
        <dbReference type="Pfam" id="PF00155"/>
    </source>
</evidence>
<keyword evidence="4 8" id="KW-0456">Lyase</keyword>
<organism evidence="8 9">
    <name type="scientific">Paenibacillus sophorae</name>
    <dbReference type="NCBI Taxonomy" id="1333845"/>
    <lineage>
        <taxon>Bacteria</taxon>
        <taxon>Bacillati</taxon>
        <taxon>Bacillota</taxon>
        <taxon>Bacilli</taxon>
        <taxon>Bacillales</taxon>
        <taxon>Paenibacillaceae</taxon>
        <taxon>Paenibacillus</taxon>
    </lineage>
</organism>
<dbReference type="Pfam" id="PF00155">
    <property type="entry name" value="Aminotran_1_2"/>
    <property type="match status" value="1"/>
</dbReference>
<sequence length="416" mass="46888">MAIGEQWKRSIEDKKLKDGVRALTKYDFDRAQDRTNTHSYKWDQVEKLFGNKDILPLWVADMDFESPPAVKEALVRRAEQGIYGYCILSNSYIDSITGWFRRRHDWEISKEWISQSPGIVTTLSLAVELFSEPGAEVILQSPVYYPFYDVIKMNGRKVADNPLVLRNGRYEMDYEQLEGLMKGGAKLLLLCSPHNPGGRVWEREELLRLGELCLQYGVTVVSDEIHCDLALPGHKHIPFASLSKELSDITLMALAPTKTFNLPGIHSSFIVASNPEMKRKFETRIKTLSLHMASFFAQDAVEAAYTEGDEWVDELITYINGNIEYATSYLAEHLPQVKVMKPEATYLLWVDCRALGLNGAGLKKLMYQEAGVAFNEGSVYGSEGEGFLRINVACPRSILQAALERFSAAAAKVVVK</sequence>
<evidence type="ECO:0000313" key="8">
    <source>
        <dbReference type="EMBL" id="SEO94772.1"/>
    </source>
</evidence>
<protein>
    <recommendedName>
        <fullName evidence="2">cysteine-S-conjugate beta-lyase</fullName>
        <ecNumber evidence="2">4.4.1.13</ecNumber>
    </recommendedName>
</protein>